<evidence type="ECO:0000313" key="2">
    <source>
        <dbReference type="Proteomes" id="UP000664132"/>
    </source>
</evidence>
<proteinExistence type="predicted"/>
<evidence type="ECO:0000313" key="1">
    <source>
        <dbReference type="EMBL" id="KAG4412479.1"/>
    </source>
</evidence>
<protein>
    <submittedName>
        <fullName evidence="1">Uncharacterized protein</fullName>
    </submittedName>
</protein>
<dbReference type="EMBL" id="JAFJYH010000375">
    <property type="protein sequence ID" value="KAG4412479.1"/>
    <property type="molecule type" value="Genomic_DNA"/>
</dbReference>
<dbReference type="AlphaFoldDB" id="A0A8H7T2W2"/>
<comment type="caution">
    <text evidence="1">The sequence shown here is derived from an EMBL/GenBank/DDBJ whole genome shotgun (WGS) entry which is preliminary data.</text>
</comment>
<gene>
    <name evidence="1" type="ORF">IFR04_014373</name>
</gene>
<name>A0A8H7T2W2_9HELO</name>
<keyword evidence="2" id="KW-1185">Reference proteome</keyword>
<dbReference type="OrthoDB" id="3454602at2759"/>
<accession>A0A8H7T2W2</accession>
<organism evidence="1 2">
    <name type="scientific">Cadophora malorum</name>
    <dbReference type="NCBI Taxonomy" id="108018"/>
    <lineage>
        <taxon>Eukaryota</taxon>
        <taxon>Fungi</taxon>
        <taxon>Dikarya</taxon>
        <taxon>Ascomycota</taxon>
        <taxon>Pezizomycotina</taxon>
        <taxon>Leotiomycetes</taxon>
        <taxon>Helotiales</taxon>
        <taxon>Ploettnerulaceae</taxon>
        <taxon>Cadophora</taxon>
    </lineage>
</organism>
<reference evidence="1" key="1">
    <citation type="submission" date="2021-02" db="EMBL/GenBank/DDBJ databases">
        <title>Genome sequence Cadophora malorum strain M34.</title>
        <authorList>
            <person name="Stefanovic E."/>
            <person name="Vu D."/>
            <person name="Scully C."/>
            <person name="Dijksterhuis J."/>
            <person name="Roader J."/>
            <person name="Houbraken J."/>
        </authorList>
    </citation>
    <scope>NUCLEOTIDE SEQUENCE</scope>
    <source>
        <strain evidence="1">M34</strain>
    </source>
</reference>
<sequence>MVTFSKTIEDLENRLTRLVNEAIKDKFGIKGGEHRIRSADIVIDPSAGIQTYYFRDEAVYNEGPWKDFVDYKVNGRLTMNTTPGKLFQAVDKAIIEGDIIVKLVDTPGQCIDWDDLRGWHYHSPGDRFNDEFDHPLPSRSHEEDPSARFCVCIYSGGGAFNSEQRELGHLLSHLM</sequence>
<dbReference type="Proteomes" id="UP000664132">
    <property type="component" value="Unassembled WGS sequence"/>
</dbReference>